<dbReference type="SUPFAM" id="SSF46785">
    <property type="entry name" value="Winged helix' DNA-binding domain"/>
    <property type="match status" value="1"/>
</dbReference>
<dbReference type="PANTHER" id="PTHR33221:SF4">
    <property type="entry name" value="HTH-TYPE TRANSCRIPTIONAL REPRESSOR NSRR"/>
    <property type="match status" value="1"/>
</dbReference>
<sequence>MVRRAEIAQATNASENHLAQVVHLLASEGYIKTVRGRSGGLALARPASEISVGQVFRQFEAATPFAECFEGAQNTCPLKDVCRLRDALIAGLAAFYGVLDQITIEDLVHDNAGLEGLLSMPNPASTMAASCGAQGATAH</sequence>
<dbReference type="InterPro" id="IPR000944">
    <property type="entry name" value="Tscrpt_reg_Rrf2"/>
</dbReference>
<reference evidence="2 3" key="1">
    <citation type="submission" date="2015-05" db="EMBL/GenBank/DDBJ databases">
        <authorList>
            <person name="Wang D.B."/>
            <person name="Wang M."/>
        </authorList>
    </citation>
    <scope>NUCLEOTIDE SEQUENCE [LARGE SCALE GENOMIC DNA]</scope>
    <source>
        <strain evidence="2 3">IMCC 12053</strain>
    </source>
</reference>
<dbReference type="AlphaFoldDB" id="A0A0P0A803"/>
<dbReference type="GO" id="GO:0003677">
    <property type="term" value="F:DNA binding"/>
    <property type="evidence" value="ECO:0007669"/>
    <property type="project" value="UniProtKB-KW"/>
</dbReference>
<dbReference type="NCBIfam" id="TIGR00738">
    <property type="entry name" value="rrf2_super"/>
    <property type="match status" value="1"/>
</dbReference>
<dbReference type="Proteomes" id="UP000064920">
    <property type="component" value="Chromosome"/>
</dbReference>
<dbReference type="PATRIC" id="fig|1397108.4.peg.600"/>
<accession>A0A0P0A803</accession>
<keyword evidence="1" id="KW-0238">DNA-binding</keyword>
<evidence type="ECO:0000256" key="1">
    <source>
        <dbReference type="ARBA" id="ARBA00023125"/>
    </source>
</evidence>
<dbReference type="KEGG" id="cmar:IMCC12053_581"/>
<dbReference type="Pfam" id="PF02082">
    <property type="entry name" value="Rrf2"/>
    <property type="match status" value="1"/>
</dbReference>
<proteinExistence type="predicted"/>
<protein>
    <submittedName>
        <fullName evidence="2">Iron-responsive repressor RirA</fullName>
    </submittedName>
</protein>
<dbReference type="EMBL" id="CP012023">
    <property type="protein sequence ID" value="ALI54529.1"/>
    <property type="molecule type" value="Genomic_DNA"/>
</dbReference>
<dbReference type="Gene3D" id="1.10.10.10">
    <property type="entry name" value="Winged helix-like DNA-binding domain superfamily/Winged helix DNA-binding domain"/>
    <property type="match status" value="1"/>
</dbReference>
<evidence type="ECO:0000313" key="2">
    <source>
        <dbReference type="EMBL" id="ALI54529.1"/>
    </source>
</evidence>
<dbReference type="GO" id="GO:0003700">
    <property type="term" value="F:DNA-binding transcription factor activity"/>
    <property type="evidence" value="ECO:0007669"/>
    <property type="project" value="TreeGrafter"/>
</dbReference>
<dbReference type="PROSITE" id="PS51197">
    <property type="entry name" value="HTH_RRF2_2"/>
    <property type="match status" value="1"/>
</dbReference>
<evidence type="ECO:0000313" key="3">
    <source>
        <dbReference type="Proteomes" id="UP000064920"/>
    </source>
</evidence>
<name>A0A0P0A803_9RHOB</name>
<dbReference type="STRING" id="1397108.IMCC12053_581"/>
<dbReference type="InterPro" id="IPR036388">
    <property type="entry name" value="WH-like_DNA-bd_sf"/>
</dbReference>
<organism evidence="2 3">
    <name type="scientific">Celeribacter marinus</name>
    <dbReference type="NCBI Taxonomy" id="1397108"/>
    <lineage>
        <taxon>Bacteria</taxon>
        <taxon>Pseudomonadati</taxon>
        <taxon>Pseudomonadota</taxon>
        <taxon>Alphaproteobacteria</taxon>
        <taxon>Rhodobacterales</taxon>
        <taxon>Roseobacteraceae</taxon>
        <taxon>Celeribacter</taxon>
    </lineage>
</organism>
<dbReference type="InterPro" id="IPR036390">
    <property type="entry name" value="WH_DNA-bd_sf"/>
</dbReference>
<gene>
    <name evidence="2" type="ORF">IMCC12053_581</name>
</gene>
<keyword evidence="3" id="KW-1185">Reference proteome</keyword>
<dbReference type="PANTHER" id="PTHR33221">
    <property type="entry name" value="WINGED HELIX-TURN-HELIX TRANSCRIPTIONAL REGULATOR, RRF2 FAMILY"/>
    <property type="match status" value="1"/>
</dbReference>
<dbReference type="GO" id="GO:0005829">
    <property type="term" value="C:cytosol"/>
    <property type="evidence" value="ECO:0007669"/>
    <property type="project" value="TreeGrafter"/>
</dbReference>